<protein>
    <recommendedName>
        <fullName evidence="7">DOG1 domain-containing protein</fullName>
    </recommendedName>
</protein>
<evidence type="ECO:0000256" key="2">
    <source>
        <dbReference type="ARBA" id="ARBA00023015"/>
    </source>
</evidence>
<dbReference type="PROSITE" id="PS51806">
    <property type="entry name" value="DOG1"/>
    <property type="match status" value="1"/>
</dbReference>
<dbReference type="AlphaFoldDB" id="A0A4S8K5L0"/>
<keyword evidence="3" id="KW-0238">DNA-binding</keyword>
<feature type="region of interest" description="Disordered" evidence="6">
    <location>
        <begin position="1"/>
        <end position="22"/>
    </location>
</feature>
<evidence type="ECO:0000256" key="1">
    <source>
        <dbReference type="ARBA" id="ARBA00004123"/>
    </source>
</evidence>
<evidence type="ECO:0000259" key="7">
    <source>
        <dbReference type="PROSITE" id="PS51806"/>
    </source>
</evidence>
<dbReference type="InterPro" id="IPR025422">
    <property type="entry name" value="TGA_domain"/>
</dbReference>
<dbReference type="STRING" id="52838.A0A4S8K5L0"/>
<dbReference type="Proteomes" id="UP000317650">
    <property type="component" value="Chromosome 8"/>
</dbReference>
<name>A0A4S8K5L0_MUSBA</name>
<dbReference type="SMART" id="SM00338">
    <property type="entry name" value="BRLZ"/>
    <property type="match status" value="1"/>
</dbReference>
<feature type="region of interest" description="Disordered" evidence="6">
    <location>
        <begin position="135"/>
        <end position="219"/>
    </location>
</feature>
<evidence type="ECO:0000256" key="6">
    <source>
        <dbReference type="SAM" id="MobiDB-lite"/>
    </source>
</evidence>
<dbReference type="PANTHER" id="PTHR45693:SF46">
    <property type="entry name" value="TRANSCRIPTION FACTOR TGA2-RELATED"/>
    <property type="match status" value="1"/>
</dbReference>
<keyword evidence="4" id="KW-0804">Transcription</keyword>
<dbReference type="PANTHER" id="PTHR45693">
    <property type="entry name" value="TRANSCRIPTION FACTOR TGA9"/>
    <property type="match status" value="1"/>
</dbReference>
<feature type="compositionally biased region" description="Gly residues" evidence="6">
    <location>
        <begin position="1"/>
        <end position="10"/>
    </location>
</feature>
<evidence type="ECO:0000256" key="4">
    <source>
        <dbReference type="ARBA" id="ARBA00023163"/>
    </source>
</evidence>
<dbReference type="GO" id="GO:0005634">
    <property type="term" value="C:nucleus"/>
    <property type="evidence" value="ECO:0007669"/>
    <property type="project" value="UniProtKB-SubCell"/>
</dbReference>
<evidence type="ECO:0000256" key="3">
    <source>
        <dbReference type="ARBA" id="ARBA00023125"/>
    </source>
</evidence>
<gene>
    <name evidence="8" type="ORF">C4D60_Mb08t22020</name>
</gene>
<dbReference type="GO" id="GO:0006351">
    <property type="term" value="P:DNA-templated transcription"/>
    <property type="evidence" value="ECO:0007669"/>
    <property type="project" value="InterPro"/>
</dbReference>
<evidence type="ECO:0000256" key="5">
    <source>
        <dbReference type="ARBA" id="ARBA00023242"/>
    </source>
</evidence>
<comment type="subcellular location">
    <subcellularLocation>
        <location evidence="1">Nucleus</location>
    </subcellularLocation>
</comment>
<proteinExistence type="predicted"/>
<evidence type="ECO:0000313" key="9">
    <source>
        <dbReference type="Proteomes" id="UP000317650"/>
    </source>
</evidence>
<feature type="compositionally biased region" description="Polar residues" evidence="6">
    <location>
        <begin position="207"/>
        <end position="217"/>
    </location>
</feature>
<keyword evidence="9" id="KW-1185">Reference proteome</keyword>
<organism evidence="8 9">
    <name type="scientific">Musa balbisiana</name>
    <name type="common">Banana</name>
    <dbReference type="NCBI Taxonomy" id="52838"/>
    <lineage>
        <taxon>Eukaryota</taxon>
        <taxon>Viridiplantae</taxon>
        <taxon>Streptophyta</taxon>
        <taxon>Embryophyta</taxon>
        <taxon>Tracheophyta</taxon>
        <taxon>Spermatophyta</taxon>
        <taxon>Magnoliopsida</taxon>
        <taxon>Liliopsida</taxon>
        <taxon>Zingiberales</taxon>
        <taxon>Musaceae</taxon>
        <taxon>Musa</taxon>
    </lineage>
</organism>
<dbReference type="Pfam" id="PF14144">
    <property type="entry name" value="DOG1"/>
    <property type="match status" value="1"/>
</dbReference>
<dbReference type="GO" id="GO:0043565">
    <property type="term" value="F:sequence-specific DNA binding"/>
    <property type="evidence" value="ECO:0007669"/>
    <property type="project" value="InterPro"/>
</dbReference>
<keyword evidence="5" id="KW-0539">Nucleus</keyword>
<feature type="domain" description="DOG1" evidence="7">
    <location>
        <begin position="222"/>
        <end position="438"/>
    </location>
</feature>
<sequence length="441" mass="48030">MGSRKGGVGVEDGKQAASGMPSFVSSRVAQNIVEEGNTTHPSRVSDFGMLEQSVGHNLEAGAHFIRNPEVNPKPSVQTSISGPSHFDNFSKPLGIGNISTSTARAGSLTVPLHKGQRPHLVSLASGQFENWGETTMADASPRTDTSTDVDAGDKNHKRKQGQLAAIAASDSSDKTKEKTGDQKTLRRLAQNREAARKSRLRKKGIFISNSGDQSHAMSGNEGLAFDSEYARWREEHKRQISELRTAVNAHASENDLRAIVDGIMAHYDEIFKLKGTAAKADVFHMLSGMWKTPAERCFLWLGGFRSSELLKLLTNQLEPLTEQQLMGLCNLQQSSQQAEDALSQGMEALQQSLAETLAGSISSSGSSGNVANYMGQMAMAMGKLGTLENFLCQADNLRQQTLQQMCRILTTRQAARALLAINDYFSRLHALSSLWLARPRE</sequence>
<reference evidence="8 9" key="1">
    <citation type="journal article" date="2019" name="Nat. Plants">
        <title>Genome sequencing of Musa balbisiana reveals subgenome evolution and function divergence in polyploid bananas.</title>
        <authorList>
            <person name="Yao X."/>
        </authorList>
    </citation>
    <scope>NUCLEOTIDE SEQUENCE [LARGE SCALE GENOMIC DNA]</scope>
    <source>
        <strain evidence="9">cv. DH-PKW</strain>
        <tissue evidence="8">Leaves</tissue>
    </source>
</reference>
<dbReference type="PROSITE" id="PS00036">
    <property type="entry name" value="BZIP_BASIC"/>
    <property type="match status" value="1"/>
</dbReference>
<comment type="caution">
    <text evidence="8">The sequence shown here is derived from an EMBL/GenBank/DDBJ whole genome shotgun (WGS) entry which is preliminary data.</text>
</comment>
<accession>A0A4S8K5L0</accession>
<feature type="compositionally biased region" description="Basic and acidic residues" evidence="6">
    <location>
        <begin position="171"/>
        <end position="184"/>
    </location>
</feature>
<evidence type="ECO:0000313" key="8">
    <source>
        <dbReference type="EMBL" id="THU70152.1"/>
    </source>
</evidence>
<dbReference type="InterPro" id="IPR004827">
    <property type="entry name" value="bZIP"/>
</dbReference>
<dbReference type="GO" id="GO:0003700">
    <property type="term" value="F:DNA-binding transcription factor activity"/>
    <property type="evidence" value="ECO:0007669"/>
    <property type="project" value="InterPro"/>
</dbReference>
<dbReference type="EMBL" id="PYDT01000002">
    <property type="protein sequence ID" value="THU70152.1"/>
    <property type="molecule type" value="Genomic_DNA"/>
</dbReference>
<keyword evidence="2" id="KW-0805">Transcription regulation</keyword>